<dbReference type="Proteomes" id="UP000309676">
    <property type="component" value="Unassembled WGS sequence"/>
</dbReference>
<dbReference type="PANTHER" id="PTHR42716:SF1">
    <property type="entry name" value="SLL0471 PROTEIN"/>
    <property type="match status" value="1"/>
</dbReference>
<gene>
    <name evidence="1" type="ORF">FE782_08030</name>
</gene>
<dbReference type="PRINTS" id="PR00411">
    <property type="entry name" value="PNDRDTASEI"/>
</dbReference>
<dbReference type="OrthoDB" id="615715at2"/>
<evidence type="ECO:0000313" key="1">
    <source>
        <dbReference type="EMBL" id="TLS52576.1"/>
    </source>
</evidence>
<dbReference type="PANTHER" id="PTHR42716">
    <property type="entry name" value="L-ASPARTATE OXIDASE"/>
    <property type="match status" value="1"/>
</dbReference>
<dbReference type="InterPro" id="IPR036188">
    <property type="entry name" value="FAD/NAD-bd_sf"/>
</dbReference>
<dbReference type="AlphaFoldDB" id="A0A5R9GE10"/>
<organism evidence="1 2">
    <name type="scientific">Paenibacillus antri</name>
    <dbReference type="NCBI Taxonomy" id="2582848"/>
    <lineage>
        <taxon>Bacteria</taxon>
        <taxon>Bacillati</taxon>
        <taxon>Bacillota</taxon>
        <taxon>Bacilli</taxon>
        <taxon>Bacillales</taxon>
        <taxon>Paenibacillaceae</taxon>
        <taxon>Paenibacillus</taxon>
    </lineage>
</organism>
<dbReference type="Gene3D" id="3.50.50.60">
    <property type="entry name" value="FAD/NAD(P)-binding domain"/>
    <property type="match status" value="1"/>
</dbReference>
<reference evidence="1 2" key="1">
    <citation type="submission" date="2019-05" db="EMBL/GenBank/DDBJ databases">
        <authorList>
            <person name="Narsing Rao M.P."/>
            <person name="Li W.J."/>
        </authorList>
    </citation>
    <scope>NUCLEOTIDE SEQUENCE [LARGE SCALE GENOMIC DNA]</scope>
    <source>
        <strain evidence="1 2">SYSU_K30003</strain>
    </source>
</reference>
<dbReference type="Pfam" id="PF12831">
    <property type="entry name" value="FAD_oxidored"/>
    <property type="match status" value="1"/>
</dbReference>
<dbReference type="GO" id="GO:0008734">
    <property type="term" value="F:L-aspartate oxidase activity"/>
    <property type="evidence" value="ECO:0007669"/>
    <property type="project" value="InterPro"/>
</dbReference>
<dbReference type="EMBL" id="VCIW01000004">
    <property type="protein sequence ID" value="TLS52576.1"/>
    <property type="molecule type" value="Genomic_DNA"/>
</dbReference>
<comment type="caution">
    <text evidence="1">The sequence shown here is derived from an EMBL/GenBank/DDBJ whole genome shotgun (WGS) entry which is preliminary data.</text>
</comment>
<keyword evidence="2" id="KW-1185">Reference proteome</keyword>
<evidence type="ECO:0000313" key="2">
    <source>
        <dbReference type="Proteomes" id="UP000309676"/>
    </source>
</evidence>
<protein>
    <submittedName>
        <fullName evidence="1">FAD-dependent oxidoreductase</fullName>
    </submittedName>
</protein>
<sequence>MFVGQQRHADIVIVGGGVGGVAAALAASQAGKRVILTEDSDWIGGQFTSQAVPPDEHPWIERFGCTASYRKFRDDVRAYYLRNFPVTAEARAKKEFNPGSAIVSRISHEPRAALAVLRDMLAPYVHSGKLVVLERHSPVGAETDGDRIVSVAVRSEDTGETIVLTGDYFLDATEEGDLLPLAGVEYVTGAESARETGEPHALPGAADPTDMQAITWCFAMDHIEGEDHTILKPAEYDFWRSYKADFWPDRLLSWMGLVPHTLEPIRYGFFPDEPASFSLWKYRRLIDRTLFADGAFDSDITVVNWPQNDYWLGPIIDVPADVRAQRLESARQLSLSLLYWMQTEAPRPDGKVGYPGLRLRGDVTGTTDGLAKKPYIRESRRIRAVTTVLEQHLSPECRPDGTAEPYHDSVGVGCYRIDLHPSTALRTYVDVSSLPFRIPLGSLLPIRVSNLIAAGKNIGTTHITNGCYRLHPVEWNVGEAAGALASFCIDRGAEPRTVREDGDLLSAYQGRLRAQGVELEWPNIHSV</sequence>
<dbReference type="SUPFAM" id="SSF51905">
    <property type="entry name" value="FAD/NAD(P)-binding domain"/>
    <property type="match status" value="1"/>
</dbReference>
<dbReference type="RefSeq" id="WP_138193567.1">
    <property type="nucleotide sequence ID" value="NZ_VCIW01000004.1"/>
</dbReference>
<name>A0A5R9GE10_9BACL</name>
<accession>A0A5R9GE10</accession>
<dbReference type="InterPro" id="IPR005288">
    <property type="entry name" value="NadB"/>
</dbReference>
<proteinExistence type="predicted"/>
<dbReference type="GO" id="GO:0009435">
    <property type="term" value="P:NAD+ biosynthetic process"/>
    <property type="evidence" value="ECO:0007669"/>
    <property type="project" value="InterPro"/>
</dbReference>